<dbReference type="Gene3D" id="3.40.50.150">
    <property type="entry name" value="Vaccinia Virus protein VP39"/>
    <property type="match status" value="1"/>
</dbReference>
<dbReference type="InterPro" id="IPR027417">
    <property type="entry name" value="P-loop_NTPase"/>
</dbReference>
<dbReference type="PANTHER" id="PTHR41313">
    <property type="entry name" value="ADENINE-SPECIFIC METHYLTRANSFERASE"/>
    <property type="match status" value="1"/>
</dbReference>
<dbReference type="Pfam" id="PF00271">
    <property type="entry name" value="Helicase_C"/>
    <property type="match status" value="1"/>
</dbReference>
<dbReference type="Pfam" id="PF04851">
    <property type="entry name" value="ResIII"/>
    <property type="match status" value="1"/>
</dbReference>
<feature type="compositionally biased region" description="Basic and acidic residues" evidence="2">
    <location>
        <begin position="233"/>
        <end position="253"/>
    </location>
</feature>
<dbReference type="InterPro" id="IPR006935">
    <property type="entry name" value="Helicase/UvrB_N"/>
</dbReference>
<dbReference type="InterPro" id="IPR003356">
    <property type="entry name" value="DNA_methylase_A-5"/>
</dbReference>
<feature type="compositionally biased region" description="Polar residues" evidence="2">
    <location>
        <begin position="330"/>
        <end position="343"/>
    </location>
</feature>
<name>A0A6S6QQB0_9FIRM</name>
<evidence type="ECO:0000313" key="4">
    <source>
        <dbReference type="Proteomes" id="UP000515561"/>
    </source>
</evidence>
<dbReference type="PANTHER" id="PTHR41313:SF1">
    <property type="entry name" value="DNA METHYLASE ADENINE-SPECIFIC DOMAIN-CONTAINING PROTEIN"/>
    <property type="match status" value="1"/>
</dbReference>
<dbReference type="Proteomes" id="UP000515561">
    <property type="component" value="Chromosome"/>
</dbReference>
<feature type="compositionally biased region" description="Basic and acidic residues" evidence="2">
    <location>
        <begin position="274"/>
        <end position="288"/>
    </location>
</feature>
<dbReference type="Pfam" id="PF02384">
    <property type="entry name" value="N6_Mtase"/>
    <property type="match status" value="1"/>
</dbReference>
<protein>
    <submittedName>
        <fullName evidence="3">Uncharacterized protein</fullName>
    </submittedName>
</protein>
<dbReference type="SUPFAM" id="SSF53335">
    <property type="entry name" value="S-adenosyl-L-methionine-dependent methyltransferases"/>
    <property type="match status" value="1"/>
</dbReference>
<dbReference type="SMART" id="SM00487">
    <property type="entry name" value="DEXDc"/>
    <property type="match status" value="1"/>
</dbReference>
<keyword evidence="4" id="KW-1185">Reference proteome</keyword>
<accession>A0A6S6QQB0</accession>
<feature type="region of interest" description="Disordered" evidence="2">
    <location>
        <begin position="2010"/>
        <end position="2038"/>
    </location>
</feature>
<dbReference type="InterPro" id="IPR014001">
    <property type="entry name" value="Helicase_ATP-bd"/>
</dbReference>
<proteinExistence type="predicted"/>
<dbReference type="SMART" id="SM00490">
    <property type="entry name" value="HELICc"/>
    <property type="match status" value="1"/>
</dbReference>
<dbReference type="GO" id="GO:0005524">
    <property type="term" value="F:ATP binding"/>
    <property type="evidence" value="ECO:0007669"/>
    <property type="project" value="InterPro"/>
</dbReference>
<dbReference type="GO" id="GO:0016787">
    <property type="term" value="F:hydrolase activity"/>
    <property type="evidence" value="ECO:0007669"/>
    <property type="project" value="InterPro"/>
</dbReference>
<organism evidence="3 4">
    <name type="scientific">Anaerocolumna cellulosilytica</name>
    <dbReference type="NCBI Taxonomy" id="433286"/>
    <lineage>
        <taxon>Bacteria</taxon>
        <taxon>Bacillati</taxon>
        <taxon>Bacillota</taxon>
        <taxon>Clostridia</taxon>
        <taxon>Lachnospirales</taxon>
        <taxon>Lachnospiraceae</taxon>
        <taxon>Anaerocolumna</taxon>
    </lineage>
</organism>
<dbReference type="PROSITE" id="PS51194">
    <property type="entry name" value="HELICASE_CTER"/>
    <property type="match status" value="1"/>
</dbReference>
<feature type="compositionally biased region" description="Polar residues" evidence="2">
    <location>
        <begin position="260"/>
        <end position="272"/>
    </location>
</feature>
<dbReference type="InterPro" id="IPR001650">
    <property type="entry name" value="Helicase_C-like"/>
</dbReference>
<dbReference type="EMBL" id="AP023367">
    <property type="protein sequence ID" value="BCJ93523.1"/>
    <property type="molecule type" value="Genomic_DNA"/>
</dbReference>
<evidence type="ECO:0000256" key="2">
    <source>
        <dbReference type="SAM" id="MobiDB-lite"/>
    </source>
</evidence>
<dbReference type="PRINTS" id="PR00507">
    <property type="entry name" value="N12N6MTFRASE"/>
</dbReference>
<dbReference type="Gene3D" id="3.40.50.300">
    <property type="entry name" value="P-loop containing nucleotide triphosphate hydrolases"/>
    <property type="match status" value="2"/>
</dbReference>
<feature type="region of interest" description="Disordered" evidence="2">
    <location>
        <begin position="233"/>
        <end position="358"/>
    </location>
</feature>
<dbReference type="GO" id="GO:0008170">
    <property type="term" value="F:N-methyltransferase activity"/>
    <property type="evidence" value="ECO:0007669"/>
    <property type="project" value="InterPro"/>
</dbReference>
<dbReference type="InterPro" id="IPR029063">
    <property type="entry name" value="SAM-dependent_MTases_sf"/>
</dbReference>
<sequence length="2038" mass="234489">MNKLEQLRQLYNDTIFKMLNDTETWKEFLRYAGHMYKYDFVTLVTAFAQNKEYAQLASYDDWKAVGRQVRRGEKSLPVLIKNQHGTANFFDVSQLYGNKKLWIWEIEQSERQVFEKRFMQKHKDFSNEHFKTFEDIQFQMAISSWKDIYSKVTKLDLKKALMTDFLYQSIDYMVQYRQGQLTEETTKYFSYLPETINEVTIHDLGYYTVKAARELLLKSKEIIVEIRKETTYERGQEDRAISKRNDDGVRGEGRPLVWSNGGNRESQDSAATDQIRESGTEILGERKGTGTATSNHRGKTKRDNASDTESSRGNDGTASGEDVERRSHTESTGYDGNVSSPSENPRPGGGNRTSGNSLQLELTFEQPYMELEREEVKTTSSFFVQKKDFTNTLTEKRANPQPEKMEDISVQTVPHEKRNYRYQLEHEVQGGSKTRYQHNVAAIRLLKQLEEHHKLANKEEQIVLSKYVGWGGLAAAFDERNSSWTNEYAELKELLTEEEYKSARASTTTAFYTPPEIIKGIYQAFKQFGFHGGNLLEPSLGIGRFFSHIPDEIEKNTRLYGVELDTISGRIARQLYQKANIQITGYEQADLPDNFFDAAIGNIPFGDFKVFDKRYQKHNFHIHDYFFGKTIDKVRAGGIIAFVTSKGTMDKGNPMVRKYLAERLDLIGAIRLPNTAFQKENTEVTSDILFFQKRERMQVAELEWVYTGLTEDKVPVNQYFISHPEMMLGKMVFDTKMFGEGSKYTTLIQEHPEQFFEDFQRAIASLHTNINYVTLDMEKELGDEVQAQEDIPADPAVKNFSYALVEDEIYYRENSVMKKAMFSKAKAEQMTGLIQIRSAARELINAQLANCSEEELSDRQQKLNHLYDTFVKRFGILSGKSNTMFKLDADYPLLLSLEAVDKDNKVTKADIFQKRTIKPYKAIDHVDSAKEGLVVSMTEKGRVDIPFIAGLAEMNPEEVLSELLSMGSIYKDPMCQDTDNPYAGFETADEYLSGNVRTKLRIAELYASKEPAYRSNVAALLKVQPEDILASEIEVRLGTTWIEEEDLNRFMYELLETPESYRLSDGKEGNVRATAIRYNNFTAAYSVTNKVYDVTNRIRASETYGTKRMSAYMILEDSLNLKTVVVKDRMVNEAGNYYYVVNKGETILAREKQSIIKDKFEEWFWSDMERREKYVRKYNDMFNNIRLREYDGSNLQFPGMNPDIELRTHQKNAIARVLYGGNALLAHCVGAGKTYEIIASAMELKRVGLANKSMFCVPNHLTEQIGNDFIKLYPAANILVARKSDFEPLNRKTFISKIATGDYDAVILGYTQFERIPISPEREQSMIEAQIAQAEAAIDRIKEENGENWSIKQMEKFKKGLETELLSLRNVDRDNVIYFEELGVDALFVDEAHYYKNCAVFSKMRNVAGISTSKAKKSTDMLMKCQYIQEINAGRGVIFATGTPVANSMTELYVMQRYLQNQLLKERGIEHFDAWAANFGEVISSLELAPEGTGYRFKNRFARFTNLPELMTMFREIADVQLPEMLNLPVPKLRNGKYNIVVAEPCEFTRRKMETFAERAEAIRNGAVKPNIDNMLKITNEARLLGTDPRLIDPNAPNEPDSKVNKCIENVYEEYRNSSAIKGTQIIFCDVGTPNKDGRWSVYDYIKEELIRYGIQEQEICFIHDAKTEKQREKLFDDLRSGTKRIIIGSTPKMGTGVNIQKRLVALHDLDCPWRPADLEQRAGRGLRQGNMNDEIAIYRYVTKDTFDSYNWQLVEQKQKFIAQIMTNKTIERSCEDIDETVLSYAEVKALATGNPYIKEKMDIDTEVARLKMLKAGLLNEKYRYEEGIHKTYPGQIADYEERINATKKDIVLREEHPMNTDNFHMKLQGVAFTERVRAGEMLIAIMTMNEIPKEIGEYRGFLLTSIASETSQNRSNILVKGAGRSYQLELGLSPLGNITRLENLLEGLEDKIENYKELLTTAKDNLEEAKKNCNKTFLYEEELNQKVKRQAELNRLLEIDKKDEVLADEDMDMENKKTRMDQQVSEATLEDDYEMEP</sequence>
<dbReference type="SUPFAM" id="SSF52540">
    <property type="entry name" value="P-loop containing nucleoside triphosphate hydrolases"/>
    <property type="match status" value="2"/>
</dbReference>
<dbReference type="InterPro" id="IPR052933">
    <property type="entry name" value="DNA_Protect_Modify"/>
</dbReference>
<reference evidence="3 4" key="1">
    <citation type="journal article" date="2016" name="Int. J. Syst. Evol. Microbiol.">
        <title>Descriptions of Anaerotaenia torta gen. nov., sp. nov. and Anaerocolumna cellulosilytica gen. nov., sp. nov. isolated from a methanogenic reactor of cattle waste.</title>
        <authorList>
            <person name="Uek A."/>
            <person name="Ohtaki Y."/>
            <person name="Kaku N."/>
            <person name="Ueki K."/>
        </authorList>
    </citation>
    <scope>NUCLEOTIDE SEQUENCE [LARGE SCALE GENOMIC DNA]</scope>
    <source>
        <strain evidence="3 4">SN021</strain>
    </source>
</reference>
<feature type="compositionally biased region" description="Basic and acidic residues" evidence="2">
    <location>
        <begin position="301"/>
        <end position="312"/>
    </location>
</feature>
<dbReference type="KEGG" id="acel:acsn021_10920"/>
<feature type="compositionally biased region" description="Acidic residues" evidence="2">
    <location>
        <begin position="2029"/>
        <end position="2038"/>
    </location>
</feature>
<gene>
    <name evidence="3" type="ORF">acsn021_10920</name>
</gene>
<evidence type="ECO:0000313" key="3">
    <source>
        <dbReference type="EMBL" id="BCJ93523.1"/>
    </source>
</evidence>
<feature type="coiled-coil region" evidence="1">
    <location>
        <begin position="1939"/>
        <end position="1977"/>
    </location>
</feature>
<keyword evidence="1" id="KW-0175">Coiled coil</keyword>
<evidence type="ECO:0000256" key="1">
    <source>
        <dbReference type="SAM" id="Coils"/>
    </source>
</evidence>
<dbReference type="GO" id="GO:0003677">
    <property type="term" value="F:DNA binding"/>
    <property type="evidence" value="ECO:0007669"/>
    <property type="project" value="InterPro"/>
</dbReference>